<dbReference type="GO" id="GO:0008199">
    <property type="term" value="F:ferric iron binding"/>
    <property type="evidence" value="ECO:0007669"/>
    <property type="project" value="InterPro"/>
</dbReference>
<dbReference type="Pfam" id="PF00210">
    <property type="entry name" value="Ferritin"/>
    <property type="match status" value="1"/>
</dbReference>
<evidence type="ECO:0000313" key="8">
    <source>
        <dbReference type="Proteomes" id="UP001162162"/>
    </source>
</evidence>
<comment type="similarity">
    <text evidence="1 5">Belongs to the ferritin family.</text>
</comment>
<dbReference type="GO" id="GO:0008198">
    <property type="term" value="F:ferrous iron binding"/>
    <property type="evidence" value="ECO:0007669"/>
    <property type="project" value="TreeGrafter"/>
</dbReference>
<dbReference type="GO" id="GO:0006879">
    <property type="term" value="P:intracellular iron ion homeostasis"/>
    <property type="evidence" value="ECO:0007669"/>
    <property type="project" value="UniProtKB-KW"/>
</dbReference>
<dbReference type="InterPro" id="IPR009040">
    <property type="entry name" value="Ferritin-like_diiron"/>
</dbReference>
<dbReference type="PROSITE" id="PS50905">
    <property type="entry name" value="FERRITIN_LIKE"/>
    <property type="match status" value="1"/>
</dbReference>
<comment type="caution">
    <text evidence="7">The sequence shown here is derived from an EMBL/GenBank/DDBJ whole genome shotgun (WGS) entry which is preliminary data.</text>
</comment>
<dbReference type="EMBL" id="JAPWTK010000004">
    <property type="protein sequence ID" value="KAJ8961789.1"/>
    <property type="molecule type" value="Genomic_DNA"/>
</dbReference>
<dbReference type="InterPro" id="IPR012347">
    <property type="entry name" value="Ferritin-like"/>
</dbReference>
<evidence type="ECO:0000256" key="4">
    <source>
        <dbReference type="ARBA" id="ARBA00023004"/>
    </source>
</evidence>
<evidence type="ECO:0000259" key="6">
    <source>
        <dbReference type="PROSITE" id="PS50905"/>
    </source>
</evidence>
<proteinExistence type="inferred from homology"/>
<reference evidence="7" key="1">
    <citation type="journal article" date="2023" name="Insect Mol. Biol.">
        <title>Genome sequencing provides insights into the evolution of gene families encoding plant cell wall-degrading enzymes in longhorned beetles.</title>
        <authorList>
            <person name="Shin N.R."/>
            <person name="Okamura Y."/>
            <person name="Kirsch R."/>
            <person name="Pauchet Y."/>
        </authorList>
    </citation>
    <scope>NUCLEOTIDE SEQUENCE</scope>
    <source>
        <strain evidence="7">AMC_N1</strain>
    </source>
</reference>
<dbReference type="PANTHER" id="PTHR11431">
    <property type="entry name" value="FERRITIN"/>
    <property type="match status" value="1"/>
</dbReference>
<dbReference type="GO" id="GO:0006826">
    <property type="term" value="P:iron ion transport"/>
    <property type="evidence" value="ECO:0007669"/>
    <property type="project" value="InterPro"/>
</dbReference>
<accession>A0AAV8ZEL3</accession>
<dbReference type="PANTHER" id="PTHR11431:SF51">
    <property type="entry name" value="FERRITIN"/>
    <property type="match status" value="1"/>
</dbReference>
<evidence type="ECO:0000256" key="1">
    <source>
        <dbReference type="ARBA" id="ARBA00007513"/>
    </source>
</evidence>
<dbReference type="GO" id="GO:0005737">
    <property type="term" value="C:cytoplasm"/>
    <property type="evidence" value="ECO:0007669"/>
    <property type="project" value="TreeGrafter"/>
</dbReference>
<keyword evidence="8" id="KW-1185">Reference proteome</keyword>
<evidence type="ECO:0000313" key="7">
    <source>
        <dbReference type="EMBL" id="KAJ8961789.1"/>
    </source>
</evidence>
<gene>
    <name evidence="7" type="ORF">NQ318_021391</name>
</gene>
<sequence>MILIACSLSSLAALKKNSAKPGLFMVSLEKCAPIAMYCMAALSSSSTWALILDMQGSTISAETAATVQAKKTATITDFISSVTGNQTGIMKAIIVFAILCGAAYAAEDSKTTLCFDDVVRGCKTTNKMSQSPISCSSKYGGIDYAQEYLQKYVNHHFIRSFEYLLMSTHYANYEKNRPGFEKLFRGLSDDTWKDAIELIQYITKRGGEMNFNLLSEEVQSEELNGNNFELYELNAVAKALDIQKRLAVESFAGHWEVSRKNMKFYDPEISYHLEEEFMPKHRDMIRKLAGYTTDLRSMLDGPDSSLALFLFDEYLQKQ</sequence>
<dbReference type="InterPro" id="IPR001519">
    <property type="entry name" value="Ferritin"/>
</dbReference>
<dbReference type="CDD" id="cd01056">
    <property type="entry name" value="Euk_Ferritin"/>
    <property type="match status" value="1"/>
</dbReference>
<dbReference type="InterPro" id="IPR008331">
    <property type="entry name" value="Ferritin_DPS_dom"/>
</dbReference>
<dbReference type="AlphaFoldDB" id="A0AAV8ZEL3"/>
<evidence type="ECO:0000256" key="5">
    <source>
        <dbReference type="RuleBase" id="RU361145"/>
    </source>
</evidence>
<organism evidence="7 8">
    <name type="scientific">Aromia moschata</name>
    <dbReference type="NCBI Taxonomy" id="1265417"/>
    <lineage>
        <taxon>Eukaryota</taxon>
        <taxon>Metazoa</taxon>
        <taxon>Ecdysozoa</taxon>
        <taxon>Arthropoda</taxon>
        <taxon>Hexapoda</taxon>
        <taxon>Insecta</taxon>
        <taxon>Pterygota</taxon>
        <taxon>Neoptera</taxon>
        <taxon>Endopterygota</taxon>
        <taxon>Coleoptera</taxon>
        <taxon>Polyphaga</taxon>
        <taxon>Cucujiformia</taxon>
        <taxon>Chrysomeloidea</taxon>
        <taxon>Cerambycidae</taxon>
        <taxon>Cerambycinae</taxon>
        <taxon>Callichromatini</taxon>
        <taxon>Aromia</taxon>
    </lineage>
</organism>
<comment type="function">
    <text evidence="5">Stores iron in a soluble, non-toxic, readily available form. Important for iron homeostasis. Iron is taken up in the ferrous form and deposited as ferric hydroxides after oxidation.</text>
</comment>
<protein>
    <recommendedName>
        <fullName evidence="5">Ferritin</fullName>
    </recommendedName>
</protein>
<dbReference type="Proteomes" id="UP001162162">
    <property type="component" value="Unassembled WGS sequence"/>
</dbReference>
<evidence type="ECO:0000256" key="2">
    <source>
        <dbReference type="ARBA" id="ARBA00022434"/>
    </source>
</evidence>
<dbReference type="Gene3D" id="1.20.1260.10">
    <property type="match status" value="1"/>
</dbReference>
<keyword evidence="4 5" id="KW-0408">Iron</keyword>
<name>A0AAV8ZEL3_9CUCU</name>
<evidence type="ECO:0000256" key="3">
    <source>
        <dbReference type="ARBA" id="ARBA00022723"/>
    </source>
</evidence>
<dbReference type="InterPro" id="IPR009078">
    <property type="entry name" value="Ferritin-like_SF"/>
</dbReference>
<keyword evidence="3 5" id="KW-0479">Metal-binding</keyword>
<keyword evidence="2 5" id="KW-0409">Iron storage</keyword>
<dbReference type="SUPFAM" id="SSF47240">
    <property type="entry name" value="Ferritin-like"/>
    <property type="match status" value="1"/>
</dbReference>
<feature type="domain" description="Ferritin-like diiron" evidence="6">
    <location>
        <begin position="139"/>
        <end position="299"/>
    </location>
</feature>